<dbReference type="eggNOG" id="ENOG50328HG">
    <property type="taxonomic scope" value="Bacteria"/>
</dbReference>
<dbReference type="RefSeq" id="WP_011989046.1">
    <property type="nucleotide sequence ID" value="NC_009706.1"/>
</dbReference>
<accession>A5N5F0</accession>
<evidence type="ECO:0000313" key="2">
    <source>
        <dbReference type="Proteomes" id="UP000002411"/>
    </source>
</evidence>
<organism evidence="1 2">
    <name type="scientific">Clostridium kluyveri (strain ATCC 8527 / DSM 555 / NBRC 12016 / NCIMB 10680 / K1)</name>
    <dbReference type="NCBI Taxonomy" id="431943"/>
    <lineage>
        <taxon>Bacteria</taxon>
        <taxon>Bacillati</taxon>
        <taxon>Bacillota</taxon>
        <taxon>Clostridia</taxon>
        <taxon>Eubacteriales</taxon>
        <taxon>Clostridiaceae</taxon>
        <taxon>Clostridium</taxon>
    </lineage>
</organism>
<reference evidence="1 2" key="1">
    <citation type="journal article" date="2008" name="Proc. Natl. Acad. Sci. U.S.A.">
        <title>The genome of Clostridium kluyveri, a strict anaerobe with unique metabolic features.</title>
        <authorList>
            <person name="Seedorf H."/>
            <person name="Fricke W.F."/>
            <person name="Veith B."/>
            <person name="Brueggemann H."/>
            <person name="Liesegang H."/>
            <person name="Strittmatter A."/>
            <person name="Miethke M."/>
            <person name="Buckel W."/>
            <person name="Hinderberger J."/>
            <person name="Li F."/>
            <person name="Hagemeier C."/>
            <person name="Thauer R.K."/>
            <person name="Gottschalk G."/>
        </authorList>
    </citation>
    <scope>NUCLEOTIDE SEQUENCE [LARGE SCALE GENOMIC DNA]</scope>
    <source>
        <strain evidence="2">ATCC 8527 / DSM 555 / NCIMB 10680</strain>
    </source>
</reference>
<keyword evidence="2" id="KW-1185">Reference proteome</keyword>
<dbReference type="KEGG" id="ckl:CKL_0477"/>
<dbReference type="Proteomes" id="UP000002411">
    <property type="component" value="Chromosome"/>
</dbReference>
<evidence type="ECO:0000313" key="1">
    <source>
        <dbReference type="EMBL" id="EDK32531.1"/>
    </source>
</evidence>
<sequence>MKRSLNLNKLKNRQRTNISSEEALKDVIPFNWSKEVLDGKKKITVSGVTK</sequence>
<dbReference type="EMBL" id="CP000673">
    <property type="protein sequence ID" value="EDK32531.1"/>
    <property type="molecule type" value="Genomic_DNA"/>
</dbReference>
<proteinExistence type="predicted"/>
<protein>
    <submittedName>
        <fullName evidence="1">Phage-related protein</fullName>
    </submittedName>
</protein>
<gene>
    <name evidence="1" type="ordered locus">CKL_0477</name>
</gene>
<dbReference type="STRING" id="431943.CKL_0477"/>
<dbReference type="AlphaFoldDB" id="A5N5F0"/>
<dbReference type="HOGENOM" id="CLU_210845_0_0_9"/>
<name>A5N5F0_CLOK5</name>